<sequence length="601" mass="69392">MDFDLFISSLLDEKESYDLEYKSAEGGFPGSFWDTYSSFANTQGGTIVLGVKEKKGKFIFDGLTDEKIRQYIKIFWDCANNKTHVSASLLKEDDIKIEKYKGNSIILFHIPRAARTQRPVYRTTNPYNGTFKRNDEGDYKCTEQEVRRMFADADDSSPRDSKILKGFTIDDIDNNSVRQYRNLFGTINPTHPWLTLDDMDLLKKLGAYRKDRVTGEEGFTLAGLLMFGKYDSITDNECAPNFFPDYRNIPDNSTIMRWTDRICPDGTWEANLFQFYRKVMPKLTEDLPRPFKLKNNVRVEDSPTKVAIREALTNALVHSDYSEEGSIIIEKRKNMFVFSNPGNMLISITQYYDGGESVCRNKSIQKMFMLIGSAEKAGSGVDKILTGWKEENWKKPYITEKQRPDKVLLLLPMESLLPEQNIKELKNIFGSDIEHIGYDKLLTLSTCLTENVITNDRLKELLTLHRTDITKLLKDLCNNKLLISEGNGRGTKYYINKKVDTSEEKVDTSEEKVDTSEEKVDTPEEKVDNTNTHLKRDELERLITEKAKEYISLEEIALRTGKKSSYLKNKIIPEMIRKNKLKRLYAQTPNHPEQKYKATEE</sequence>
<keyword evidence="4" id="KW-1185">Reference proteome</keyword>
<dbReference type="Gene3D" id="3.30.950.30">
    <property type="entry name" value="Schlafen, AAA domain"/>
    <property type="match status" value="1"/>
</dbReference>
<dbReference type="Proteomes" id="UP000036951">
    <property type="component" value="Unassembled WGS sequence"/>
</dbReference>
<reference evidence="3 4" key="1">
    <citation type="submission" date="2015-06" db="EMBL/GenBank/DDBJ databases">
        <title>Prevotella sp. 109, sp. nov., a novel member of the family Prevotellaceae isolated from human faeces.</title>
        <authorList>
            <person name="Shkoporov A.N."/>
            <person name="Chaplin A.V."/>
            <person name="Kafarskaia L.I."/>
            <person name="Efimov B.A."/>
        </authorList>
    </citation>
    <scope>NUCLEOTIDE SEQUENCE [LARGE SCALE GENOMIC DNA]</scope>
    <source>
        <strain evidence="3 4">109</strain>
    </source>
</reference>
<evidence type="ECO:0000313" key="4">
    <source>
        <dbReference type="Proteomes" id="UP000036951"/>
    </source>
</evidence>
<proteinExistence type="predicted"/>
<feature type="domain" description="Schlafen AlbA-2" evidence="2">
    <location>
        <begin position="15"/>
        <end position="141"/>
    </location>
</feature>
<dbReference type="Pfam" id="PF13749">
    <property type="entry name" value="HATPase_c_4"/>
    <property type="match status" value="1"/>
</dbReference>
<evidence type="ECO:0000256" key="1">
    <source>
        <dbReference type="SAM" id="MobiDB-lite"/>
    </source>
</evidence>
<dbReference type="AlphaFoldDB" id="A0A8E1QXI0"/>
<dbReference type="InterPro" id="IPR007421">
    <property type="entry name" value="Schlafen_AlbA_2_dom"/>
</dbReference>
<dbReference type="InterPro" id="IPR038461">
    <property type="entry name" value="Schlafen_AlbA_2_dom_sf"/>
</dbReference>
<name>A0A8E1QXI0_9BACT</name>
<dbReference type="Gene3D" id="3.30.565.60">
    <property type="match status" value="1"/>
</dbReference>
<dbReference type="PANTHER" id="PTHR30595">
    <property type="entry name" value="GLPR-RELATED TRANSCRIPTIONAL REPRESSOR"/>
    <property type="match status" value="1"/>
</dbReference>
<dbReference type="OrthoDB" id="9807907at2"/>
<feature type="region of interest" description="Disordered" evidence="1">
    <location>
        <begin position="504"/>
        <end position="527"/>
    </location>
</feature>
<evidence type="ECO:0000259" key="2">
    <source>
        <dbReference type="Pfam" id="PF04326"/>
    </source>
</evidence>
<dbReference type="RefSeq" id="WP_053398909.1">
    <property type="nucleotide sequence ID" value="NZ_LFQU01000026.1"/>
</dbReference>
<organism evidence="3 4">
    <name type="scientific">Xylanibacter rarus</name>
    <dbReference type="NCBI Taxonomy" id="1676614"/>
    <lineage>
        <taxon>Bacteria</taxon>
        <taxon>Pseudomonadati</taxon>
        <taxon>Bacteroidota</taxon>
        <taxon>Bacteroidia</taxon>
        <taxon>Bacteroidales</taxon>
        <taxon>Prevotellaceae</taxon>
        <taxon>Xylanibacter</taxon>
    </lineage>
</organism>
<comment type="caution">
    <text evidence="3">The sequence shown here is derived from an EMBL/GenBank/DDBJ whole genome shotgun (WGS) entry which is preliminary data.</text>
</comment>
<dbReference type="InterPro" id="IPR038475">
    <property type="entry name" value="RecG_C_sf"/>
</dbReference>
<gene>
    <name evidence="3" type="ORF">ACU52_11720</name>
</gene>
<dbReference type="EMBL" id="LFQU01000026">
    <property type="protein sequence ID" value="KOO67754.1"/>
    <property type="molecule type" value="Genomic_DNA"/>
</dbReference>
<dbReference type="PANTHER" id="PTHR30595:SF6">
    <property type="entry name" value="SCHLAFEN ALBA-2 DOMAIN-CONTAINING PROTEIN"/>
    <property type="match status" value="1"/>
</dbReference>
<accession>A0A8E1QXI0</accession>
<evidence type="ECO:0000313" key="3">
    <source>
        <dbReference type="EMBL" id="KOO67754.1"/>
    </source>
</evidence>
<dbReference type="Pfam" id="PF04326">
    <property type="entry name" value="SLFN_AlbA_2"/>
    <property type="match status" value="1"/>
</dbReference>
<protein>
    <submittedName>
        <fullName evidence="3">ATPase AAA</fullName>
    </submittedName>
</protein>